<proteinExistence type="predicted"/>
<evidence type="ECO:0000313" key="2">
    <source>
        <dbReference type="RefSeq" id="XP_065656783.1"/>
    </source>
</evidence>
<protein>
    <submittedName>
        <fullName evidence="2">Uncharacterized protein LOC136082195</fullName>
    </submittedName>
</protein>
<sequence>MECARGNTILNNKKINKMPPKKKARSNRLDEIFLVKNLISKLPAKRFATAKELIQYYLFLRKSKCETKVKCLVGCPNKSSSFIPNCPVNQSDCCILSKLMDPWIHGGFKVLTIQKLRIKVEKLLKEWVKLKDKRNRANPAEVKKRHLFEEQMNKVFWIGEHPHVMFEEILKDKMRRVKDKEEDIAFLKDQLGERKGFLGGRDKRYEYSVERNKRSKSNLEKELSVVLDTNDLDYLSSSSDTSDNLGQETDIDFDCNEIPNIQNSVLLPKNILESTAHTAVGEGITPHQHTALISSVIVMAGGSVANFKCSKSTSYRAAENIISAGAKEIREYIKNAVVSSDSLMTIHFDGKIVNELTAGKQLRKDRIAVLVRIDGKTELLGIPPIESSSGDNQKQAIFELMEFFGLEDKVKCICFDTTSANTGVWQGTCMRLVRQIQRPLLLIACRHHVIERHITHFWKIYPSSKTSGPQNKLFEFLKKNWNNIDNETKELKRILLPPGTWIYTQKLAAIQFCNNVINLKIFKKDGNVRKEYHELAELTLMVLSSNSFKFHLPGPVHHSRFMGKGLYYLKLYLLMNEIPNLTDNEKEEITGMVLLISLFYTEWFLKAELSSLAPAQDMKAYWQMKRFEEWNLHGSQAVVSSILRHTWYLDPTLVVFALADEKCRERGDMAKKLYSLQRCPIDSFPLERQIMDQSVLKSLNFSKDEPPSLAPLITDKSWLVFDMLRHGKAETQWMKIPPEFWEFNDFYLEFRATVTGLDVVNDCSERAIKLVQDLINRANSEEKRQNTLLFTNNYKKNRKSRKKN</sequence>
<dbReference type="GeneID" id="136082195"/>
<name>A0ABM4C5D7_HYDVU</name>
<reference evidence="2" key="1">
    <citation type="submission" date="2025-08" db="UniProtKB">
        <authorList>
            <consortium name="RefSeq"/>
        </authorList>
    </citation>
    <scope>IDENTIFICATION</scope>
</reference>
<dbReference type="PANTHER" id="PTHR46113">
    <property type="entry name" value="SNAC DOMAIN-CONTAINING PROTEIN"/>
    <property type="match status" value="1"/>
</dbReference>
<organism evidence="1 2">
    <name type="scientific">Hydra vulgaris</name>
    <name type="common">Hydra</name>
    <name type="synonym">Hydra attenuata</name>
    <dbReference type="NCBI Taxonomy" id="6087"/>
    <lineage>
        <taxon>Eukaryota</taxon>
        <taxon>Metazoa</taxon>
        <taxon>Cnidaria</taxon>
        <taxon>Hydrozoa</taxon>
        <taxon>Hydroidolina</taxon>
        <taxon>Anthoathecata</taxon>
        <taxon>Aplanulata</taxon>
        <taxon>Hydridae</taxon>
        <taxon>Hydra</taxon>
    </lineage>
</organism>
<accession>A0ABM4C5D7</accession>
<dbReference type="Proteomes" id="UP001652625">
    <property type="component" value="Chromosome 07"/>
</dbReference>
<evidence type="ECO:0000313" key="1">
    <source>
        <dbReference type="Proteomes" id="UP001652625"/>
    </source>
</evidence>
<gene>
    <name evidence="2" type="primary">LOC136082195</name>
</gene>
<dbReference type="PANTHER" id="PTHR46113:SF1">
    <property type="entry name" value="PEPTIDASE M17 LEUCYL AMINOPEPTIDASE N-TERMINAL DOMAIN-CONTAINING PROTEIN"/>
    <property type="match status" value="1"/>
</dbReference>
<dbReference type="RefSeq" id="XP_065656783.1">
    <property type="nucleotide sequence ID" value="XM_065800711.1"/>
</dbReference>
<keyword evidence="1" id="KW-1185">Reference proteome</keyword>